<sequence length="242" mass="27205">MLLLVGSLLGSPISFLTQRAGELIRDVFPMPDHEQEKLASSSTTTLHWHTEDAFHPHRPDWVVLVGLRNPDDVSTTFVPVTDLDLAPDIRRTLSEERFTIVPDGSHSPTLDSTGDSAHSPSAETFHRIVAETYRPRELAILTGDPTAPFLCLDPPFMRRPLQDPRAETALDTLIDTVDRSLREVTVRPGQILVIDNKRAVHGRRPFQPRYDGTDRWLRRVKVAADLRTTEGRRFGSHGRAVV</sequence>
<evidence type="ECO:0000256" key="2">
    <source>
        <dbReference type="ARBA" id="ARBA00023004"/>
    </source>
</evidence>
<evidence type="ECO:0000256" key="3">
    <source>
        <dbReference type="SAM" id="MobiDB-lite"/>
    </source>
</evidence>
<keyword evidence="2" id="KW-0408">Iron</keyword>
<dbReference type="RefSeq" id="WP_228771445.1">
    <property type="nucleotide sequence ID" value="NZ_FMZZ01000002.1"/>
</dbReference>
<evidence type="ECO:0000259" key="4">
    <source>
        <dbReference type="Pfam" id="PF02668"/>
    </source>
</evidence>
<proteinExistence type="predicted"/>
<feature type="region of interest" description="Disordered" evidence="3">
    <location>
        <begin position="101"/>
        <end position="121"/>
    </location>
</feature>
<dbReference type="GO" id="GO:0016491">
    <property type="term" value="F:oxidoreductase activity"/>
    <property type="evidence" value="ECO:0007669"/>
    <property type="project" value="UniProtKB-KW"/>
</dbReference>
<keyword evidence="1" id="KW-0560">Oxidoreductase</keyword>
<evidence type="ECO:0000313" key="5">
    <source>
        <dbReference type="EMBL" id="SDC52462.1"/>
    </source>
</evidence>
<dbReference type="Pfam" id="PF02668">
    <property type="entry name" value="TauD"/>
    <property type="match status" value="1"/>
</dbReference>
<dbReference type="Gene3D" id="3.60.130.10">
    <property type="entry name" value="Clavaminate synthase-like"/>
    <property type="match status" value="1"/>
</dbReference>
<dbReference type="Proteomes" id="UP000199501">
    <property type="component" value="Unassembled WGS sequence"/>
</dbReference>
<name>A0A1G6MA51_9PSEU</name>
<dbReference type="InterPro" id="IPR042098">
    <property type="entry name" value="TauD-like_sf"/>
</dbReference>
<protein>
    <submittedName>
        <fullName evidence="5">Arginine beta-hydroxylase, Fe(II)/alpha-ketoglutarate-dependent</fullName>
    </submittedName>
</protein>
<gene>
    <name evidence="5" type="ORF">SAMN05216174_102450</name>
</gene>
<feature type="domain" description="TauD/TfdA-like" evidence="4">
    <location>
        <begin position="33"/>
        <end position="220"/>
    </location>
</feature>
<evidence type="ECO:0000313" key="6">
    <source>
        <dbReference type="Proteomes" id="UP000199501"/>
    </source>
</evidence>
<organism evidence="5 6">
    <name type="scientific">Actinokineospora iranica</name>
    <dbReference type="NCBI Taxonomy" id="1271860"/>
    <lineage>
        <taxon>Bacteria</taxon>
        <taxon>Bacillati</taxon>
        <taxon>Actinomycetota</taxon>
        <taxon>Actinomycetes</taxon>
        <taxon>Pseudonocardiales</taxon>
        <taxon>Pseudonocardiaceae</taxon>
        <taxon>Actinokineospora</taxon>
    </lineage>
</organism>
<dbReference type="SUPFAM" id="SSF51197">
    <property type="entry name" value="Clavaminate synthase-like"/>
    <property type="match status" value="1"/>
</dbReference>
<dbReference type="STRING" id="1271860.SAMN05216174_102450"/>
<keyword evidence="6" id="KW-1185">Reference proteome</keyword>
<reference evidence="6" key="1">
    <citation type="submission" date="2016-10" db="EMBL/GenBank/DDBJ databases">
        <authorList>
            <person name="Varghese N."/>
            <person name="Submissions S."/>
        </authorList>
    </citation>
    <scope>NUCLEOTIDE SEQUENCE [LARGE SCALE GENOMIC DNA]</scope>
    <source>
        <strain evidence="6">IBRC-M 10403</strain>
    </source>
</reference>
<dbReference type="InterPro" id="IPR003819">
    <property type="entry name" value="TauD/TfdA-like"/>
</dbReference>
<accession>A0A1G6MA51</accession>
<feature type="compositionally biased region" description="Polar residues" evidence="3">
    <location>
        <begin position="106"/>
        <end position="121"/>
    </location>
</feature>
<dbReference type="AlphaFoldDB" id="A0A1G6MA51"/>
<evidence type="ECO:0000256" key="1">
    <source>
        <dbReference type="ARBA" id="ARBA00023002"/>
    </source>
</evidence>
<dbReference type="EMBL" id="FMZZ01000002">
    <property type="protein sequence ID" value="SDC52462.1"/>
    <property type="molecule type" value="Genomic_DNA"/>
</dbReference>